<dbReference type="Proteomes" id="UP000332933">
    <property type="component" value="Unassembled WGS sequence"/>
</dbReference>
<gene>
    <name evidence="3" type="primary">Aste57867_19751</name>
    <name evidence="2" type="ORF">As57867_019686</name>
    <name evidence="3" type="ORF">ASTE57867_19751</name>
</gene>
<reference evidence="3 4" key="1">
    <citation type="submission" date="2019-03" db="EMBL/GenBank/DDBJ databases">
        <authorList>
            <person name="Gaulin E."/>
            <person name="Dumas B."/>
        </authorList>
    </citation>
    <scope>NUCLEOTIDE SEQUENCE [LARGE SCALE GENOMIC DNA]</scope>
    <source>
        <strain evidence="3">CBS 568.67</strain>
    </source>
</reference>
<dbReference type="OrthoDB" id="79579at2759"/>
<organism evidence="3 4">
    <name type="scientific">Aphanomyces stellatus</name>
    <dbReference type="NCBI Taxonomy" id="120398"/>
    <lineage>
        <taxon>Eukaryota</taxon>
        <taxon>Sar</taxon>
        <taxon>Stramenopiles</taxon>
        <taxon>Oomycota</taxon>
        <taxon>Saprolegniomycetes</taxon>
        <taxon>Saprolegniales</taxon>
        <taxon>Verrucalvaceae</taxon>
        <taxon>Aphanomyces</taxon>
    </lineage>
</organism>
<feature type="transmembrane region" description="Helical" evidence="1">
    <location>
        <begin position="396"/>
        <end position="425"/>
    </location>
</feature>
<keyword evidence="4" id="KW-1185">Reference proteome</keyword>
<accession>A0A485LDF4</accession>
<evidence type="ECO:0000256" key="1">
    <source>
        <dbReference type="SAM" id="Phobius"/>
    </source>
</evidence>
<dbReference type="EMBL" id="VJMH01006713">
    <property type="protein sequence ID" value="KAF0688639.1"/>
    <property type="molecule type" value="Genomic_DNA"/>
</dbReference>
<feature type="transmembrane region" description="Helical" evidence="1">
    <location>
        <begin position="362"/>
        <end position="384"/>
    </location>
</feature>
<name>A0A485LDF4_9STRA</name>
<keyword evidence="1" id="KW-0472">Membrane</keyword>
<keyword evidence="1" id="KW-0812">Transmembrane</keyword>
<evidence type="ECO:0000313" key="4">
    <source>
        <dbReference type="Proteomes" id="UP000332933"/>
    </source>
</evidence>
<dbReference type="EMBL" id="CAADRA010006736">
    <property type="protein sequence ID" value="VFT96449.1"/>
    <property type="molecule type" value="Genomic_DNA"/>
</dbReference>
<sequence>MLKVHVAPIPTASNSNGVRINTICFVFSSLFVANLVTEPLKAYVSEPLPWALNATLLNNTNMTLDMYAQSTYSVFVTKYNNRTLSPDAMVSRDKGANTILLRYNMTLPSNETERCDSYLFQFPGSMLFSYGTIQFVCNFLAQNTSTQLSMPRYSCQHHIFAGLFVTADSCIWIEPFPTPGHFSVYHGLQLVENHWWIWIKFGLRLVLSGCILGEIWRMYYQQYGPLVLNLKIYGIPTAIDRMNALLPGTAGKIGDVAAKDESALVYYDIHMGDPTWVILSHPYICAAMTVDILYSTSYSVVALFRVCQLQDLWQFIMGSFSGSNFVWASYTAMRFSTPLIKRLGWESYFEPLDPGIMTLTSAFYAGPMLYLICHSRLVYVFQILGRPLSANKMEAIEVALGIIFTPFLCFTTLSFPAVSICSYMSPTPSKYTW</sequence>
<reference evidence="2" key="2">
    <citation type="submission" date="2019-06" db="EMBL/GenBank/DDBJ databases">
        <title>Genomics analysis of Aphanomyces spp. identifies a new class of oomycete effector associated with host adaptation.</title>
        <authorList>
            <person name="Gaulin E."/>
        </authorList>
    </citation>
    <scope>NUCLEOTIDE SEQUENCE</scope>
    <source>
        <strain evidence="2">CBS 578.67</strain>
    </source>
</reference>
<evidence type="ECO:0000313" key="2">
    <source>
        <dbReference type="EMBL" id="KAF0688639.1"/>
    </source>
</evidence>
<proteinExistence type="predicted"/>
<dbReference type="AlphaFoldDB" id="A0A485LDF4"/>
<protein>
    <submittedName>
        <fullName evidence="3">Aste57867_19751 protein</fullName>
    </submittedName>
</protein>
<evidence type="ECO:0000313" key="3">
    <source>
        <dbReference type="EMBL" id="VFT96449.1"/>
    </source>
</evidence>
<keyword evidence="1" id="KW-1133">Transmembrane helix</keyword>